<accession>A0A6P0DJQ1</accession>
<name>A0A6P0DJQ1_RHILE</name>
<dbReference type="RefSeq" id="WP_164000160.1">
    <property type="nucleotide sequence ID" value="NZ_WXXP01000013.1"/>
</dbReference>
<organism evidence="1 2">
    <name type="scientific">Rhizobium leguminosarum</name>
    <dbReference type="NCBI Taxonomy" id="384"/>
    <lineage>
        <taxon>Bacteria</taxon>
        <taxon>Pseudomonadati</taxon>
        <taxon>Pseudomonadota</taxon>
        <taxon>Alphaproteobacteria</taxon>
        <taxon>Hyphomicrobiales</taxon>
        <taxon>Rhizobiaceae</taxon>
        <taxon>Rhizobium/Agrobacterium group</taxon>
        <taxon>Rhizobium</taxon>
    </lineage>
</organism>
<dbReference type="AlphaFoldDB" id="A0A6P0DJQ1"/>
<reference evidence="1 2" key="1">
    <citation type="submission" date="2020-01" db="EMBL/GenBank/DDBJ databases">
        <title>Rhizobium genotypes associated with high levels of biological nitrogen fixation by grain legumes in a temperate-maritime cropping system.</title>
        <authorList>
            <person name="Maluk M."/>
            <person name="Francesc Ferrando Molina F."/>
            <person name="Lopez Del Egido L."/>
            <person name="Lafos M."/>
            <person name="Langarica-Fuentes A."/>
            <person name="Gebre Yohannes G."/>
            <person name="Young M.W."/>
            <person name="Martin P."/>
            <person name="Gantlett R."/>
            <person name="Kenicer G."/>
            <person name="Hawes C."/>
            <person name="Begg G.S."/>
            <person name="Quilliam R.S."/>
            <person name="Squire G.R."/>
            <person name="Poole P.S."/>
            <person name="Young P.W."/>
            <person name="Iannetta P.M."/>
            <person name="James E.K."/>
        </authorList>
    </citation>
    <scope>NUCLEOTIDE SEQUENCE [LARGE SCALE GENOMIC DNA]</scope>
    <source>
        <strain evidence="1 2">JHI944</strain>
    </source>
</reference>
<comment type="caution">
    <text evidence="1">The sequence shown here is derived from an EMBL/GenBank/DDBJ whole genome shotgun (WGS) entry which is preliminary data.</text>
</comment>
<evidence type="ECO:0000313" key="1">
    <source>
        <dbReference type="EMBL" id="NEK53234.1"/>
    </source>
</evidence>
<proteinExistence type="predicted"/>
<evidence type="ECO:0000313" key="2">
    <source>
        <dbReference type="Proteomes" id="UP000471409"/>
    </source>
</evidence>
<gene>
    <name evidence="1" type="ORF">GUK36_27825</name>
</gene>
<dbReference type="EMBL" id="WXXP01000013">
    <property type="protein sequence ID" value="NEK53234.1"/>
    <property type="molecule type" value="Genomic_DNA"/>
</dbReference>
<sequence length="97" mass="10967">MTRVDILQPPFTDDYGGLCPICHRNDGMLNVGKTHWTVCHTHKVRWSIGSNLFSGWRNETEEDWERNSKLLSAYGDVAPFLYPHDDDDGGGGDSNRS</sequence>
<protein>
    <submittedName>
        <fullName evidence="1">Uncharacterized protein</fullName>
    </submittedName>
</protein>
<dbReference type="Proteomes" id="UP000471409">
    <property type="component" value="Unassembled WGS sequence"/>
</dbReference>